<organism evidence="2 3">
    <name type="scientific">Paraburkholderia monticola</name>
    <dbReference type="NCBI Taxonomy" id="1399968"/>
    <lineage>
        <taxon>Bacteria</taxon>
        <taxon>Pseudomonadati</taxon>
        <taxon>Pseudomonadota</taxon>
        <taxon>Betaproteobacteria</taxon>
        <taxon>Burkholderiales</taxon>
        <taxon>Burkholderiaceae</taxon>
        <taxon>Paraburkholderia</taxon>
    </lineage>
</organism>
<keyword evidence="1" id="KW-0812">Transmembrane</keyword>
<feature type="transmembrane region" description="Helical" evidence="1">
    <location>
        <begin position="196"/>
        <end position="215"/>
    </location>
</feature>
<gene>
    <name evidence="2" type="ORF">CI15_07660</name>
</gene>
<feature type="transmembrane region" description="Helical" evidence="1">
    <location>
        <begin position="751"/>
        <end position="771"/>
    </location>
</feature>
<protein>
    <submittedName>
        <fullName evidence="2">Uncharacterized protein</fullName>
    </submittedName>
</protein>
<accession>A0A149PYH9</accession>
<keyword evidence="1" id="KW-1133">Transmembrane helix</keyword>
<dbReference type="STRING" id="1399968.CI15_07660"/>
<dbReference type="RefSeq" id="WP_062125771.1">
    <property type="nucleotide sequence ID" value="NZ_LRBG01000004.1"/>
</dbReference>
<evidence type="ECO:0000256" key="1">
    <source>
        <dbReference type="SAM" id="Phobius"/>
    </source>
</evidence>
<feature type="transmembrane region" description="Helical" evidence="1">
    <location>
        <begin position="124"/>
        <end position="145"/>
    </location>
</feature>
<dbReference type="EMBL" id="LRBG01000004">
    <property type="protein sequence ID" value="KXU90037.1"/>
    <property type="molecule type" value="Genomic_DNA"/>
</dbReference>
<proteinExistence type="predicted"/>
<sequence length="839" mass="94880">MFQHERLPAFLRELKAHGFAIGLVEQQRVYDLILHLHAQGAFPRDSERLCRMLAAVLSTNDEQYKHFHQRFEYFFGATHYIASKSQVDGSASLLPEGQDDDSVRRDMAMLELQRREQLASVIRMIEAAIICALLLIVLPVLLRLLSFHLEIETNFQRPEISWNWHSLVPRINWPRFDSLHAPQRILSAESLMGTGILFATFMPFAALALWAVVPAKQRRAFVGRRKVEGRPELVRLLLTSSSYSPFGRGETLRAVQALRRPVMTESAEIDIDATLDASLQNMGLFTPKYARRPLAPEYLILIERCGREDHVTHFANSLVQTLKSAQTYVDVYYFETDFRRVFRSNDAPRLAFDELCGRYAGHRLILLTNGNGMLDPVSGKIGHWALQVTLFRRRVCLTPAPPLLWGFRELVISSTLDMTVLPLLPESIPAAVEILSGEDEPRYAAFALAARGYAPEQEQALNRLADILEDRPTRWLSSAPPSEFVMAEFDTLTRDILTDDGFHWMAACAVYPELSWNLTLHVGQSLRGQDGKPVITPQRLLLLSALPWFREGSMPAWLRERLVNALTEKEYATVHEIYSKLLLTVFDFSRKTVQLDVAIDRQLPAALRQREDTNDLMKDVLLAEFMSRPPKRNRVRFGLPTKISSVLLSGRAPWVRGRAMSGAPLVEARKNGVALSATLEEAAVTSVSVSRGAHRVFGEQAGFRPVESFTDSSGEQVNLTDEYFLFLPTGGRQAKLLDQATAAHLVYRGQLVVRVALLNFVFIFVAAFAFADSILKGYQLEVAVAVVCIWIILPFLLIDSLLLRRFKPCLNEFPTFSPVEGFPHRATRFDRVDKKSKPN</sequence>
<dbReference type="OrthoDB" id="9768004at2"/>
<evidence type="ECO:0000313" key="2">
    <source>
        <dbReference type="EMBL" id="KXU90037.1"/>
    </source>
</evidence>
<dbReference type="AlphaFoldDB" id="A0A149PYH9"/>
<name>A0A149PYH9_9BURK</name>
<dbReference type="Proteomes" id="UP000075613">
    <property type="component" value="Unassembled WGS sequence"/>
</dbReference>
<feature type="transmembrane region" description="Helical" evidence="1">
    <location>
        <begin position="777"/>
        <end position="798"/>
    </location>
</feature>
<keyword evidence="3" id="KW-1185">Reference proteome</keyword>
<keyword evidence="1" id="KW-0472">Membrane</keyword>
<reference evidence="2 3" key="1">
    <citation type="journal article" date="2015" name="Int. J. Syst. Evol. Microbiol.">
        <title>Burkholderia monticola sp. nov., isolated from mountain soil.</title>
        <authorList>
            <person name="Baek I."/>
            <person name="Seo B."/>
            <person name="Lee I."/>
            <person name="Yi H."/>
            <person name="Chun J."/>
        </authorList>
    </citation>
    <scope>NUCLEOTIDE SEQUENCE [LARGE SCALE GENOMIC DNA]</scope>
    <source>
        <strain evidence="2 3">JC2948</strain>
    </source>
</reference>
<comment type="caution">
    <text evidence="2">The sequence shown here is derived from an EMBL/GenBank/DDBJ whole genome shotgun (WGS) entry which is preliminary data.</text>
</comment>
<evidence type="ECO:0000313" key="3">
    <source>
        <dbReference type="Proteomes" id="UP000075613"/>
    </source>
</evidence>